<evidence type="ECO:0000313" key="3">
    <source>
        <dbReference type="WBParaSite" id="sdigi.contig318.g7406.t1"/>
    </source>
</evidence>
<dbReference type="AlphaFoldDB" id="A0A915PPY6"/>
<name>A0A915PPY6_9BILA</name>
<sequence length="618" mass="69537">MILEWLMDRIYPSRHFGIVTKRKSTASTISSCSAKNCRQNDLIIDKNRDFLKIRPQNFLEPNDSNTPPLEKTNAKSNKLISSQLSSLARSAAEMLNLFQRIAVHERERDSQHIEQIIRKKQSIPQQSASREFRQGKKLVSIKGSSESSLGYMPSVTIKDDLRSKMAREDTAWTELVLGPRGVLTAIFHILDDRRKLTAKKGGSTTIGRNGSGNSKTTNAYHQSDFSLLPDFLVDAGKLRDYIKVSKSLTEFRAIEGTPSGVRTHEDLRPLELKSNALTTRPSLCLKLFLSSYTHSFSAKPIDFAKVFEAFLTGAKGNFDERIFNLPEILGICNRLSCGDIYKAIDKFRRSEFFINFQTALQLIQDPKGWEILGNLISNPNLIDQFMNGAGATTGGMGNLFRSNNRNRKLSKSNSKEIGPEDGDIGIDFSKMVENVNSGFGGEFTKTKKPTAEELPEIAENIDATDYYNAVESETDIEETETIAKPDMVLIAETVVTMPPTRNKPVIPDLIMPQISESIDQIENTKIIIDATKPTSTKTWRNRQVTTPRRLQRPYFTVTYQPAITTAVHKQTTTPSTRIRTSYPTWTVTTGIRSTPTATTKNFREESDYYAMYYDDIKG</sequence>
<dbReference type="Proteomes" id="UP000887581">
    <property type="component" value="Unplaced"/>
</dbReference>
<evidence type="ECO:0000313" key="2">
    <source>
        <dbReference type="Proteomes" id="UP000887581"/>
    </source>
</evidence>
<keyword evidence="2" id="KW-1185">Reference proteome</keyword>
<evidence type="ECO:0000256" key="1">
    <source>
        <dbReference type="SAM" id="MobiDB-lite"/>
    </source>
</evidence>
<proteinExistence type="predicted"/>
<accession>A0A915PPY6</accession>
<organism evidence="2 3">
    <name type="scientific">Setaria digitata</name>
    <dbReference type="NCBI Taxonomy" id="48799"/>
    <lineage>
        <taxon>Eukaryota</taxon>
        <taxon>Metazoa</taxon>
        <taxon>Ecdysozoa</taxon>
        <taxon>Nematoda</taxon>
        <taxon>Chromadorea</taxon>
        <taxon>Rhabditida</taxon>
        <taxon>Spirurina</taxon>
        <taxon>Spiruromorpha</taxon>
        <taxon>Filarioidea</taxon>
        <taxon>Setariidae</taxon>
        <taxon>Setaria</taxon>
    </lineage>
</organism>
<dbReference type="WBParaSite" id="sdigi.contig318.g7406.t1">
    <property type="protein sequence ID" value="sdigi.contig318.g7406.t1"/>
    <property type="gene ID" value="sdigi.contig318.g7406"/>
</dbReference>
<protein>
    <submittedName>
        <fullName evidence="3">Uncharacterized protein</fullName>
    </submittedName>
</protein>
<reference evidence="3" key="1">
    <citation type="submission" date="2022-11" db="UniProtKB">
        <authorList>
            <consortium name="WormBaseParasite"/>
        </authorList>
    </citation>
    <scope>IDENTIFICATION</scope>
</reference>
<feature type="region of interest" description="Disordered" evidence="1">
    <location>
        <begin position="403"/>
        <end position="422"/>
    </location>
</feature>